<organism evidence="2 3">
    <name type="scientific">Bianquea renquensis</name>
    <dbReference type="NCBI Taxonomy" id="2763661"/>
    <lineage>
        <taxon>Bacteria</taxon>
        <taxon>Bacillati</taxon>
        <taxon>Bacillota</taxon>
        <taxon>Clostridia</taxon>
        <taxon>Eubacteriales</taxon>
        <taxon>Bianqueaceae</taxon>
        <taxon>Bianquea</taxon>
    </lineage>
</organism>
<dbReference type="PANTHER" id="PTHR38450">
    <property type="entry name" value="STAGE V SPORULATION PROTEIN AC-RELATED"/>
    <property type="match status" value="1"/>
</dbReference>
<accession>A0A926DQQ6</accession>
<dbReference type="Pfam" id="PF03862">
    <property type="entry name" value="SpoVAC_SpoVAEB"/>
    <property type="match status" value="1"/>
</dbReference>
<dbReference type="PANTHER" id="PTHR38450:SF1">
    <property type="entry name" value="STAGE V SPORULATION PROTEIN AC"/>
    <property type="match status" value="1"/>
</dbReference>
<proteinExistence type="predicted"/>
<keyword evidence="3" id="KW-1185">Reference proteome</keyword>
<feature type="transmembrane region" description="Helical" evidence="1">
    <location>
        <begin position="24"/>
        <end position="46"/>
    </location>
</feature>
<evidence type="ECO:0000313" key="2">
    <source>
        <dbReference type="EMBL" id="MBC8542308.1"/>
    </source>
</evidence>
<reference evidence="2" key="1">
    <citation type="submission" date="2020-08" db="EMBL/GenBank/DDBJ databases">
        <title>Genome public.</title>
        <authorList>
            <person name="Liu C."/>
            <person name="Sun Q."/>
        </authorList>
    </citation>
    <scope>NUCLEOTIDE SEQUENCE</scope>
    <source>
        <strain evidence="2">NSJ-32</strain>
    </source>
</reference>
<gene>
    <name evidence="2" type="primary">spoVAC</name>
    <name evidence="2" type="ORF">H8730_01940</name>
</gene>
<keyword evidence="1" id="KW-0812">Transmembrane</keyword>
<dbReference type="Proteomes" id="UP000657006">
    <property type="component" value="Unassembled WGS sequence"/>
</dbReference>
<keyword evidence="1" id="KW-1133">Transmembrane helix</keyword>
<dbReference type="NCBIfam" id="TIGR02838">
    <property type="entry name" value="spore_V_AC"/>
    <property type="match status" value="1"/>
</dbReference>
<dbReference type="InterPro" id="IPR005562">
    <property type="entry name" value="SpoVA"/>
</dbReference>
<feature type="transmembrane region" description="Helical" evidence="1">
    <location>
        <begin position="58"/>
        <end position="80"/>
    </location>
</feature>
<name>A0A926DQQ6_9FIRM</name>
<feature type="transmembrane region" description="Helical" evidence="1">
    <location>
        <begin position="86"/>
        <end position="109"/>
    </location>
</feature>
<dbReference type="RefSeq" id="WP_177719658.1">
    <property type="nucleotide sequence ID" value="NZ_JACRSQ010000002.1"/>
</dbReference>
<keyword evidence="1" id="KW-0472">Membrane</keyword>
<comment type="caution">
    <text evidence="2">The sequence shown here is derived from an EMBL/GenBank/DDBJ whole genome shotgun (WGS) entry which is preliminary data.</text>
</comment>
<evidence type="ECO:0000313" key="3">
    <source>
        <dbReference type="Proteomes" id="UP000657006"/>
    </source>
</evidence>
<evidence type="ECO:0000256" key="1">
    <source>
        <dbReference type="SAM" id="Phobius"/>
    </source>
</evidence>
<dbReference type="EMBL" id="JACRSQ010000002">
    <property type="protein sequence ID" value="MBC8542308.1"/>
    <property type="molecule type" value="Genomic_DNA"/>
</dbReference>
<dbReference type="AlphaFoldDB" id="A0A926DQQ6"/>
<protein>
    <submittedName>
        <fullName evidence="2">Stage V sporulation protein AC</fullName>
    </submittedName>
</protein>
<dbReference type="InterPro" id="IPR014203">
    <property type="entry name" value="Spore_V_AC"/>
</dbReference>
<sequence>MDITMEQKKQYQKRVEQVCPQTNLLTGCLKAFVVGGLICVLGQMINTWIMNFGADRQLAATWTSISLIFLGSFLTGAGWYDNLGKFAGAGSIIPITGFANGIVSSAIEFKKEGFILGLGAKMFTIAGPVLVYGVLASAIVGLISYFVG</sequence>
<feature type="transmembrane region" description="Helical" evidence="1">
    <location>
        <begin position="129"/>
        <end position="147"/>
    </location>
</feature>